<evidence type="ECO:0000256" key="3">
    <source>
        <dbReference type="ARBA" id="ARBA00022989"/>
    </source>
</evidence>
<dbReference type="GO" id="GO:0016020">
    <property type="term" value="C:membrane"/>
    <property type="evidence" value="ECO:0007669"/>
    <property type="project" value="InterPro"/>
</dbReference>
<dbReference type="Pfam" id="PF04750">
    <property type="entry name" value="Far-17a_AIG1"/>
    <property type="match status" value="1"/>
</dbReference>
<feature type="transmembrane region" description="Helical" evidence="5">
    <location>
        <begin position="174"/>
        <end position="195"/>
    </location>
</feature>
<name>A0AAW2Z4F9_9EUKA</name>
<feature type="transmembrane region" description="Helical" evidence="5">
    <location>
        <begin position="73"/>
        <end position="93"/>
    </location>
</feature>
<dbReference type="EMBL" id="JAOPGA020001010">
    <property type="protein sequence ID" value="KAL0483991.1"/>
    <property type="molecule type" value="Genomic_DNA"/>
</dbReference>
<evidence type="ECO:0000256" key="2">
    <source>
        <dbReference type="ARBA" id="ARBA00022692"/>
    </source>
</evidence>
<keyword evidence="7" id="KW-1185">Reference proteome</keyword>
<protein>
    <submittedName>
        <fullName evidence="6">AIG1</fullName>
    </submittedName>
</protein>
<feature type="transmembrane region" description="Helical" evidence="5">
    <location>
        <begin position="43"/>
        <end position="61"/>
    </location>
</feature>
<evidence type="ECO:0000313" key="7">
    <source>
        <dbReference type="Proteomes" id="UP001431209"/>
    </source>
</evidence>
<sequence>MLYITRFAILALFVGAFVFMLLPRKTTFIGFQGFAGPFKFMTVWNHALQIIVFGYFTLFGREERRYHSYFERLFVLTTATSTVVVTMFWGLVFSGRFKDTDNIPWGLNHIQHTMPIFATFLELYLHEHKYGSLGGDLFDIGAYGIIYGLFMSLCKYINGWWPYPFLEELYLRDWVFMVGGTLAFFLFSHLIWRGVHSLRHVAKKIKQ</sequence>
<organism evidence="6 7">
    <name type="scientific">Acrasis kona</name>
    <dbReference type="NCBI Taxonomy" id="1008807"/>
    <lineage>
        <taxon>Eukaryota</taxon>
        <taxon>Discoba</taxon>
        <taxon>Heterolobosea</taxon>
        <taxon>Tetramitia</taxon>
        <taxon>Eutetramitia</taxon>
        <taxon>Acrasidae</taxon>
        <taxon>Acrasis</taxon>
    </lineage>
</organism>
<gene>
    <name evidence="6" type="ORF">AKO1_004602</name>
</gene>
<evidence type="ECO:0000256" key="5">
    <source>
        <dbReference type="SAM" id="Phobius"/>
    </source>
</evidence>
<comment type="caution">
    <text evidence="6">The sequence shown here is derived from an EMBL/GenBank/DDBJ whole genome shotgun (WGS) entry which is preliminary data.</text>
</comment>
<accession>A0AAW2Z4F9</accession>
<dbReference type="InterPro" id="IPR006838">
    <property type="entry name" value="ADTRP_AIG1"/>
</dbReference>
<dbReference type="PANTHER" id="PTHR10989">
    <property type="entry name" value="ANDROGEN-INDUCED PROTEIN 1-RELATED"/>
    <property type="match status" value="1"/>
</dbReference>
<dbReference type="PANTHER" id="PTHR10989:SF16">
    <property type="entry name" value="AT02829P-RELATED"/>
    <property type="match status" value="1"/>
</dbReference>
<reference evidence="6 7" key="1">
    <citation type="submission" date="2024-03" db="EMBL/GenBank/DDBJ databases">
        <title>The Acrasis kona genome and developmental transcriptomes reveal deep origins of eukaryotic multicellular pathways.</title>
        <authorList>
            <person name="Sheikh S."/>
            <person name="Fu C.-J."/>
            <person name="Brown M.W."/>
            <person name="Baldauf S.L."/>
        </authorList>
    </citation>
    <scope>NUCLEOTIDE SEQUENCE [LARGE SCALE GENOMIC DNA]</scope>
    <source>
        <strain evidence="6 7">ATCC MYA-3509</strain>
    </source>
</reference>
<feature type="transmembrane region" description="Helical" evidence="5">
    <location>
        <begin position="137"/>
        <end position="158"/>
    </location>
</feature>
<feature type="transmembrane region" description="Helical" evidence="5">
    <location>
        <begin position="7"/>
        <end position="23"/>
    </location>
</feature>
<dbReference type="AlphaFoldDB" id="A0AAW2Z4F9"/>
<keyword evidence="4 5" id="KW-0472">Membrane</keyword>
<evidence type="ECO:0000313" key="6">
    <source>
        <dbReference type="EMBL" id="KAL0483991.1"/>
    </source>
</evidence>
<keyword evidence="2 5" id="KW-0812">Transmembrane</keyword>
<evidence type="ECO:0000256" key="4">
    <source>
        <dbReference type="ARBA" id="ARBA00023136"/>
    </source>
</evidence>
<dbReference type="Proteomes" id="UP001431209">
    <property type="component" value="Unassembled WGS sequence"/>
</dbReference>
<keyword evidence="3 5" id="KW-1133">Transmembrane helix</keyword>
<comment type="subcellular location">
    <subcellularLocation>
        <location evidence="1">Endomembrane system</location>
        <topology evidence="1">Multi-pass membrane protein</topology>
    </subcellularLocation>
</comment>
<evidence type="ECO:0000256" key="1">
    <source>
        <dbReference type="ARBA" id="ARBA00004127"/>
    </source>
</evidence>
<dbReference type="GO" id="GO:0012505">
    <property type="term" value="C:endomembrane system"/>
    <property type="evidence" value="ECO:0007669"/>
    <property type="project" value="UniProtKB-SubCell"/>
</dbReference>
<proteinExistence type="predicted"/>